<evidence type="ECO:0000259" key="7">
    <source>
        <dbReference type="PROSITE" id="PS50262"/>
    </source>
</evidence>
<dbReference type="Gene3D" id="1.20.1070.10">
    <property type="entry name" value="Rhodopsin 7-helix transmembrane proteins"/>
    <property type="match status" value="1"/>
</dbReference>
<dbReference type="PANTHER" id="PTHR47023">
    <property type="entry name" value="SEX PEPTIDE RECEPTOR"/>
    <property type="match status" value="1"/>
</dbReference>
<dbReference type="PROSITE" id="PS50262">
    <property type="entry name" value="G_PROTEIN_RECEP_F1_2"/>
    <property type="match status" value="1"/>
</dbReference>
<feature type="domain" description="G-protein coupled receptors family 1 profile" evidence="7">
    <location>
        <begin position="112"/>
        <end position="395"/>
    </location>
</feature>
<dbReference type="STRING" id="112268.A0A1Y9IVJ8"/>
<evidence type="ECO:0000256" key="2">
    <source>
        <dbReference type="ARBA" id="ARBA00010663"/>
    </source>
</evidence>
<dbReference type="GO" id="GO:0008528">
    <property type="term" value="F:G protein-coupled peptide receptor activity"/>
    <property type="evidence" value="ECO:0007669"/>
    <property type="project" value="InterPro"/>
</dbReference>
<dbReference type="InterPro" id="IPR000276">
    <property type="entry name" value="GPCR_Rhodpsn"/>
</dbReference>
<keyword evidence="5 6" id="KW-0472">Membrane</keyword>
<accession>A0A1Y9IVJ8</accession>
<dbReference type="InterPro" id="IPR017452">
    <property type="entry name" value="GPCR_Rhodpsn_7TM"/>
</dbReference>
<protein>
    <recommendedName>
        <fullName evidence="7">G-protein coupled receptors family 1 profile domain-containing protein</fullName>
    </recommendedName>
</protein>
<comment type="subcellular location">
    <subcellularLocation>
        <location evidence="1">Membrane</location>
    </subcellularLocation>
</comment>
<proteinExistence type="inferred from homology"/>
<dbReference type="Pfam" id="PF10324">
    <property type="entry name" value="7TM_GPCR_Srw"/>
    <property type="match status" value="1"/>
</dbReference>
<evidence type="ECO:0000313" key="9">
    <source>
        <dbReference type="Proteomes" id="UP000075920"/>
    </source>
</evidence>
<evidence type="ECO:0000256" key="4">
    <source>
        <dbReference type="ARBA" id="ARBA00022989"/>
    </source>
</evidence>
<keyword evidence="4 6" id="KW-1133">Transmembrane helix</keyword>
<feature type="transmembrane region" description="Helical" evidence="6">
    <location>
        <begin position="335"/>
        <end position="360"/>
    </location>
</feature>
<evidence type="ECO:0000256" key="3">
    <source>
        <dbReference type="ARBA" id="ARBA00022692"/>
    </source>
</evidence>
<evidence type="ECO:0000313" key="8">
    <source>
        <dbReference type="EnsemblMetazoa" id="AMIN015745-PA"/>
    </source>
</evidence>
<dbReference type="CDD" id="cd14978">
    <property type="entry name" value="7tmA_FMRFamide_R-like"/>
    <property type="match status" value="1"/>
</dbReference>
<dbReference type="Proteomes" id="UP000075920">
    <property type="component" value="Unassembled WGS sequence"/>
</dbReference>
<sequence length="444" mass="50603">MEKMADQTSLVQLFRDDHRYVSNMIDAGNGQTSIVPLNARAYYYWNETMPSEINSTPGTDYGNGTTAYSYYNCAAFEGNTSYLNVSCETILNYSLPLYGYCIPVLLLITLAANSLIIIILKKRTMASPTNFILMAMAVCDMFTLLFPAPGLMYMYTFGNHYKPLAPVAACYVWNALNEILPAMCHTASVWLTLALAVQRYIYVCHAPAARTWCTIARVKKCIAYICVAALLHQGSRFFDKSYSLVTIDWNGQPTNVCHVETANWIHEYASEDFYYTFYFSFRILFVHLIPCASLVALNVLLFRAMKQAQQKRERLFKDNKKRESKRVRDSNCTTLMLIVVVTVFLVVEIPLGVITALHIISSLLFEFLDYYIANLFILFANFFLIVSYPINFAIYCGMSRQFRETFKELFCKSGTSQMKVQKECGSSKYSLVNGPRTFTNETVI</sequence>
<keyword evidence="9" id="KW-1185">Reference proteome</keyword>
<dbReference type="PRINTS" id="PR00237">
    <property type="entry name" value="GPCRRHODOPSN"/>
</dbReference>
<reference evidence="9" key="1">
    <citation type="submission" date="2013-03" db="EMBL/GenBank/DDBJ databases">
        <title>The Genome Sequence of Anopheles minimus MINIMUS1.</title>
        <authorList>
            <consortium name="The Broad Institute Genomics Platform"/>
            <person name="Neafsey D.E."/>
            <person name="Walton C."/>
            <person name="Walker B."/>
            <person name="Young S.K."/>
            <person name="Zeng Q."/>
            <person name="Gargeya S."/>
            <person name="Fitzgerald M."/>
            <person name="Haas B."/>
            <person name="Abouelleil A."/>
            <person name="Allen A.W."/>
            <person name="Alvarado L."/>
            <person name="Arachchi H.M."/>
            <person name="Berlin A.M."/>
            <person name="Chapman S.B."/>
            <person name="Gainer-Dewar J."/>
            <person name="Goldberg J."/>
            <person name="Griggs A."/>
            <person name="Gujja S."/>
            <person name="Hansen M."/>
            <person name="Howarth C."/>
            <person name="Imamovic A."/>
            <person name="Ireland A."/>
            <person name="Larimer J."/>
            <person name="McCowan C."/>
            <person name="Murphy C."/>
            <person name="Pearson M."/>
            <person name="Poon T.W."/>
            <person name="Priest M."/>
            <person name="Roberts A."/>
            <person name="Saif S."/>
            <person name="Shea T."/>
            <person name="Sisk P."/>
            <person name="Sykes S."/>
            <person name="Wortman J."/>
            <person name="Nusbaum C."/>
            <person name="Birren B."/>
        </authorList>
    </citation>
    <scope>NUCLEOTIDE SEQUENCE [LARGE SCALE GENOMIC DNA]</scope>
    <source>
        <strain evidence="9">MINIMUS1</strain>
    </source>
</reference>
<feature type="transmembrane region" description="Helical" evidence="6">
    <location>
        <begin position="97"/>
        <end position="120"/>
    </location>
</feature>
<feature type="transmembrane region" description="Helical" evidence="6">
    <location>
        <begin position="372"/>
        <end position="397"/>
    </location>
</feature>
<dbReference type="InterPro" id="IPR053071">
    <property type="entry name" value="GPCR1-related_rcpt"/>
</dbReference>
<evidence type="ECO:0000256" key="5">
    <source>
        <dbReference type="ARBA" id="ARBA00023136"/>
    </source>
</evidence>
<evidence type="ECO:0000256" key="6">
    <source>
        <dbReference type="SAM" id="Phobius"/>
    </source>
</evidence>
<organism evidence="8 9">
    <name type="scientific">Anopheles minimus</name>
    <dbReference type="NCBI Taxonomy" id="112268"/>
    <lineage>
        <taxon>Eukaryota</taxon>
        <taxon>Metazoa</taxon>
        <taxon>Ecdysozoa</taxon>
        <taxon>Arthropoda</taxon>
        <taxon>Hexapoda</taxon>
        <taxon>Insecta</taxon>
        <taxon>Pterygota</taxon>
        <taxon>Neoptera</taxon>
        <taxon>Endopterygota</taxon>
        <taxon>Diptera</taxon>
        <taxon>Nematocera</taxon>
        <taxon>Culicoidea</taxon>
        <taxon>Culicidae</taxon>
        <taxon>Anophelinae</taxon>
        <taxon>Anopheles</taxon>
    </lineage>
</organism>
<dbReference type="AlphaFoldDB" id="A0A1Y9IVJ8"/>
<dbReference type="PANTHER" id="PTHR47023:SF1">
    <property type="entry name" value="SEX PEPTIDE RECEPTOR"/>
    <property type="match status" value="1"/>
</dbReference>
<dbReference type="VEuPathDB" id="VectorBase:AMIN015745"/>
<feature type="transmembrane region" description="Helical" evidence="6">
    <location>
        <begin position="279"/>
        <end position="302"/>
    </location>
</feature>
<reference evidence="8" key="2">
    <citation type="submission" date="2020-05" db="UniProtKB">
        <authorList>
            <consortium name="EnsemblMetazoa"/>
        </authorList>
    </citation>
    <scope>IDENTIFICATION</scope>
    <source>
        <strain evidence="8">MINIMUS1</strain>
    </source>
</reference>
<dbReference type="EnsemblMetazoa" id="AMIN015745-RA">
    <property type="protein sequence ID" value="AMIN015745-PA"/>
    <property type="gene ID" value="AMIN015745"/>
</dbReference>
<dbReference type="SUPFAM" id="SSF81321">
    <property type="entry name" value="Family A G protein-coupled receptor-like"/>
    <property type="match status" value="1"/>
</dbReference>
<comment type="similarity">
    <text evidence="2">Belongs to the G-protein coupled receptor 1 family.</text>
</comment>
<dbReference type="GO" id="GO:0016020">
    <property type="term" value="C:membrane"/>
    <property type="evidence" value="ECO:0007669"/>
    <property type="project" value="UniProtKB-SubCell"/>
</dbReference>
<evidence type="ECO:0000256" key="1">
    <source>
        <dbReference type="ARBA" id="ARBA00004370"/>
    </source>
</evidence>
<dbReference type="InterPro" id="IPR019427">
    <property type="entry name" value="7TM_GPCR_serpentine_rcpt_Srw"/>
</dbReference>
<keyword evidence="3 6" id="KW-0812">Transmembrane</keyword>
<feature type="transmembrane region" description="Helical" evidence="6">
    <location>
        <begin position="132"/>
        <end position="155"/>
    </location>
</feature>
<name>A0A1Y9IVJ8_9DIPT</name>